<reference evidence="1" key="1">
    <citation type="journal article" date="2022" name="bioRxiv">
        <title>Sequencing and chromosome-scale assembly of the giantPleurodeles waltlgenome.</title>
        <authorList>
            <person name="Brown T."/>
            <person name="Elewa A."/>
            <person name="Iarovenko S."/>
            <person name="Subramanian E."/>
            <person name="Araus A.J."/>
            <person name="Petzold A."/>
            <person name="Susuki M."/>
            <person name="Suzuki K.-i.T."/>
            <person name="Hayashi T."/>
            <person name="Toyoda A."/>
            <person name="Oliveira C."/>
            <person name="Osipova E."/>
            <person name="Leigh N.D."/>
            <person name="Simon A."/>
            <person name="Yun M.H."/>
        </authorList>
    </citation>
    <scope>NUCLEOTIDE SEQUENCE</scope>
    <source>
        <strain evidence="1">20211129_DDA</strain>
        <tissue evidence="1">Liver</tissue>
    </source>
</reference>
<gene>
    <name evidence="1" type="ORF">NDU88_007813</name>
</gene>
<evidence type="ECO:0000313" key="2">
    <source>
        <dbReference type="Proteomes" id="UP001066276"/>
    </source>
</evidence>
<proteinExistence type="predicted"/>
<sequence length="174" mass="18680">MMSGRTPDTSRAVRSLALLPCDVSHYRVEALGCNAALHAEPCIKHEGCLHCAHFSWRSGGARRRNHRPRLVQPGSSRRARFYIYFAYKAGMVAAARLPAGESSGDIGSREDPAAHLTPALDTFAVLSTTPKSTQTCSMLLLEQGLSGALTTFVGSNIDKNKLSVLLQLLGCAAL</sequence>
<name>A0AAV7PMH9_PLEWA</name>
<comment type="caution">
    <text evidence="1">The sequence shown here is derived from an EMBL/GenBank/DDBJ whole genome shotgun (WGS) entry which is preliminary data.</text>
</comment>
<dbReference type="AlphaFoldDB" id="A0AAV7PMH9"/>
<protein>
    <submittedName>
        <fullName evidence="1">Uncharacterized protein</fullName>
    </submittedName>
</protein>
<dbReference type="EMBL" id="JANPWB010000011">
    <property type="protein sequence ID" value="KAJ1129443.1"/>
    <property type="molecule type" value="Genomic_DNA"/>
</dbReference>
<keyword evidence="2" id="KW-1185">Reference proteome</keyword>
<accession>A0AAV7PMH9</accession>
<organism evidence="1 2">
    <name type="scientific">Pleurodeles waltl</name>
    <name type="common">Iberian ribbed newt</name>
    <dbReference type="NCBI Taxonomy" id="8319"/>
    <lineage>
        <taxon>Eukaryota</taxon>
        <taxon>Metazoa</taxon>
        <taxon>Chordata</taxon>
        <taxon>Craniata</taxon>
        <taxon>Vertebrata</taxon>
        <taxon>Euteleostomi</taxon>
        <taxon>Amphibia</taxon>
        <taxon>Batrachia</taxon>
        <taxon>Caudata</taxon>
        <taxon>Salamandroidea</taxon>
        <taxon>Salamandridae</taxon>
        <taxon>Pleurodelinae</taxon>
        <taxon>Pleurodeles</taxon>
    </lineage>
</organism>
<dbReference type="Proteomes" id="UP001066276">
    <property type="component" value="Chromosome 7"/>
</dbReference>
<evidence type="ECO:0000313" key="1">
    <source>
        <dbReference type="EMBL" id="KAJ1129443.1"/>
    </source>
</evidence>